<dbReference type="GeneID" id="6014435"/>
<sequence>MLISDTISRIEHALKGLPHFRRLPAPTKRRLAVDTTLVGLSLRTGCLIDLFSPQEPVIAFSSLITALREDPTTRELGVKIAHVYEPESDQSFIANVEGLVTRVDLLLDGDSQKSFKTVVSCVALSPPNGFEYLEKIPTDILGAASFLREAILHGKHRPSFSLPPGMPINVTVPLAAIFLDYAVAYRPGATSPSSSLIFLNDVPVATYECFLSFQGPGRQQQRISIMKFSCPVALEELIPERFSSQKLTLQVEEELTRRLAQIGDPSAVLTVLHETVVQERLAL</sequence>
<dbReference type="KEGG" id="cci:CC1G_09855"/>
<dbReference type="OrthoDB" id="3267419at2759"/>
<proteinExistence type="predicted"/>
<dbReference type="AlphaFoldDB" id="A8P0E7"/>
<accession>A8P0E7</accession>
<dbReference type="EMBL" id="AACS02000006">
    <property type="protein sequence ID" value="EAU83973.2"/>
    <property type="molecule type" value="Genomic_DNA"/>
</dbReference>
<dbReference type="Proteomes" id="UP000001861">
    <property type="component" value="Unassembled WGS sequence"/>
</dbReference>
<name>A8P0E7_COPC7</name>
<reference evidence="1 2" key="1">
    <citation type="journal article" date="2010" name="Proc. Natl. Acad. Sci. U.S.A.">
        <title>Insights into evolution of multicellular fungi from the assembled chromosomes of the mushroom Coprinopsis cinerea (Coprinus cinereus).</title>
        <authorList>
            <person name="Stajich J.E."/>
            <person name="Wilke S.K."/>
            <person name="Ahren D."/>
            <person name="Au C.H."/>
            <person name="Birren B.W."/>
            <person name="Borodovsky M."/>
            <person name="Burns C."/>
            <person name="Canback B."/>
            <person name="Casselton L.A."/>
            <person name="Cheng C.K."/>
            <person name="Deng J."/>
            <person name="Dietrich F.S."/>
            <person name="Fargo D.C."/>
            <person name="Farman M.L."/>
            <person name="Gathman A.C."/>
            <person name="Goldberg J."/>
            <person name="Guigo R."/>
            <person name="Hoegger P.J."/>
            <person name="Hooker J.B."/>
            <person name="Huggins A."/>
            <person name="James T.Y."/>
            <person name="Kamada T."/>
            <person name="Kilaru S."/>
            <person name="Kodira C."/>
            <person name="Kues U."/>
            <person name="Kupfer D."/>
            <person name="Kwan H.S."/>
            <person name="Lomsadze A."/>
            <person name="Li W."/>
            <person name="Lilly W.W."/>
            <person name="Ma L.J."/>
            <person name="Mackey A.J."/>
            <person name="Manning G."/>
            <person name="Martin F."/>
            <person name="Muraguchi H."/>
            <person name="Natvig D.O."/>
            <person name="Palmerini H."/>
            <person name="Ramesh M.A."/>
            <person name="Rehmeyer C.J."/>
            <person name="Roe B.A."/>
            <person name="Shenoy N."/>
            <person name="Stanke M."/>
            <person name="Ter-Hovhannisyan V."/>
            <person name="Tunlid A."/>
            <person name="Velagapudi R."/>
            <person name="Vision T.J."/>
            <person name="Zeng Q."/>
            <person name="Zolan M.E."/>
            <person name="Pukkila P.J."/>
        </authorList>
    </citation>
    <scope>NUCLEOTIDE SEQUENCE [LARGE SCALE GENOMIC DNA]</scope>
    <source>
        <strain evidence="2">Okayama-7 / 130 / ATCC MYA-4618 / FGSC 9003</strain>
    </source>
</reference>
<dbReference type="RefSeq" id="XP_001837873.2">
    <property type="nucleotide sequence ID" value="XM_001837821.2"/>
</dbReference>
<dbReference type="InParanoid" id="A8P0E7"/>
<dbReference type="HOGENOM" id="CLU_086728_0_0_1"/>
<evidence type="ECO:0000313" key="2">
    <source>
        <dbReference type="Proteomes" id="UP000001861"/>
    </source>
</evidence>
<keyword evidence="2" id="KW-1185">Reference proteome</keyword>
<evidence type="ECO:0000313" key="1">
    <source>
        <dbReference type="EMBL" id="EAU83973.2"/>
    </source>
</evidence>
<dbReference type="OMA" id="LKFSCPS"/>
<dbReference type="VEuPathDB" id="FungiDB:CC1G_09855"/>
<protein>
    <submittedName>
        <fullName evidence="1">Uncharacterized protein</fullName>
    </submittedName>
</protein>
<gene>
    <name evidence="1" type="ORF">CC1G_09855</name>
</gene>
<dbReference type="eggNOG" id="ENOG502SSJD">
    <property type="taxonomic scope" value="Eukaryota"/>
</dbReference>
<organism evidence="1 2">
    <name type="scientific">Coprinopsis cinerea (strain Okayama-7 / 130 / ATCC MYA-4618 / FGSC 9003)</name>
    <name type="common">Inky cap fungus</name>
    <name type="synonym">Hormographiella aspergillata</name>
    <dbReference type="NCBI Taxonomy" id="240176"/>
    <lineage>
        <taxon>Eukaryota</taxon>
        <taxon>Fungi</taxon>
        <taxon>Dikarya</taxon>
        <taxon>Basidiomycota</taxon>
        <taxon>Agaricomycotina</taxon>
        <taxon>Agaricomycetes</taxon>
        <taxon>Agaricomycetidae</taxon>
        <taxon>Agaricales</taxon>
        <taxon>Agaricineae</taxon>
        <taxon>Psathyrellaceae</taxon>
        <taxon>Coprinopsis</taxon>
    </lineage>
</organism>
<comment type="caution">
    <text evidence="1">The sequence shown here is derived from an EMBL/GenBank/DDBJ whole genome shotgun (WGS) entry which is preliminary data.</text>
</comment>